<sequence>MFSPVTRNSQPSSELDGLNEEKQFIHYSCKFHSSPEKDCHISCHSKGDRTSDTSSSSYRTAPGSEETESFKDCAEYFEETGAHIKPCTYCDLYEQGSISPATSIIPEAQTSPADGSKMSKITVRQLCGTLNSFGSVSHEDPYGANSKEKGDTYAATSGGAQACFPPHRSETLGDSLPFQEARVQNLQANHSGTIKDQSCRDKLCSSSKESQQVQMSITAKNSADPVYSGRMGLATRRLQPGDSGSKYLDQPAQFSSDKSKEMLSNVRKLKKNSLGSRTHGPVSSKAACPKYFVENPSFLSDSDEADNEVEKLTALSFQSLSCPQGSYLDMYSSSNRTSSSLSNSLPEDCNGINRWPACSDQRKTVVAGHSKGGRQFSGASKAPETELLSGMLGKEHFECIDVTLDNADGKKILSKKRMVPKRQIQLRRKEKKEMGFCPAGECATLQARNQGTQARKESCAKARSISDEFRINYKQFLKAASLNNAYNKTRLASSLVRNVLAKKMQYEQRIKMEQASIQGSSTSSVPSSVSTDIQGDSLEGKSSSLSKSDCSFSTEDMQSHSTTSEKSESISVSKDDSMDALRPTKGVVLNEQLREKVCKLKNTFNELNERMKYQEATQLKRLPIMAEGGVNMTESSNIKKQVSGERKEYRRARAVFESMQSDIKCLAPVPKFAKPQKPWPNLKQRAIRQNKHTLSKEEMFPIKPKNLIVPRDASRNIFTSKTKEMKLIPQIKKEHNIPHVSRRPPLDRVSSERRLPTFQSMKLSSVTFPSSGKTHCEKTNCLKTEESTQMESKGKIRIHPPRDVKKLVSDSYNLALKSSDSSSADQASYSESRNENSLTVLPRDSMTISPLFIHCTSICRKDESPTVNPLPEEKQDQMEDLDVSTLSLHDESTSSRDSSDSFHPTGQSHRNKTACHPEKKCSAVGESPVHITTIQSKKLVAENKDFPTQVENKSVLYERSELNVRPSSASKKESQLNIKVNSSVTKQSHTTKTDYSPASSCSTFDERTIKEGLIQSNNSMLRENKAVASSETIAIPPTACLQEIARRDHGAVTTSHILEPCKAQETGLSYPKHLSSDVFSVSPRCSKDSSSFLKEENTFSRYASPHESCRDSQIVRPPTTSTHNIQTQTPASHHFVDSACETKRQEDTKPFERHSKIHSEYISDSPLTTREYSEGVKVISNSSFTPSASCGKLPDPGCDYFNNKHQTTNEQYFSATQADNTNYLTIPVKAHQPEEPIKHPLPLSMDNTSFPFNVSSQPTGEAPGNKISNEFYPPKQMERKATSDNILYSHNPSHGPLPSRLEESPSFTRRNERTSPCGKSAPSPTRHYVAPPLQAHRKMLVDPESGKCYYMESPRQPQLKMLYDPETGQYIEVLIPPVPLSPHSGLYQSPFPAMAMNAGGYGPSYMSYSGFPGFPPPPPAAPAAHLDLQDQQPLQDNPNVSENFNNFSKNEAPPPSQTADGNYMESLYYIPTGMNSSPNPNQALFSSATNSGPSVSEKGSFFRM</sequence>
<dbReference type="PANTHER" id="PTHR33775">
    <property type="entry name" value="CARDIAC-ENRICHED FHL2-INTERACTING PROTEIN-RELATED"/>
    <property type="match status" value="1"/>
</dbReference>
<dbReference type="InParanoid" id="A0A803TKD7"/>
<protein>
    <recommendedName>
        <fullName evidence="2">DUF4585 domain-containing protein</fullName>
    </recommendedName>
</protein>
<reference evidence="3 4" key="1">
    <citation type="submission" date="2009-12" db="EMBL/GenBank/DDBJ databases">
        <title>The Genome Sequence of Anolis carolinensis (Green Anole Lizard).</title>
        <authorList>
            <consortium name="The Genome Sequencing Platform"/>
            <person name="Di Palma F."/>
            <person name="Alfoldi J."/>
            <person name="Heiman D."/>
            <person name="Young S."/>
            <person name="Grabherr M."/>
            <person name="Johnson J."/>
            <person name="Lander E.S."/>
            <person name="Lindblad-Toh K."/>
        </authorList>
    </citation>
    <scope>NUCLEOTIDE SEQUENCE [LARGE SCALE GENOMIC DNA]</scope>
    <source>
        <strain evidence="3 4">JBL SC #1</strain>
    </source>
</reference>
<feature type="compositionally biased region" description="Basic and acidic residues" evidence="1">
    <location>
        <begin position="42"/>
        <end position="51"/>
    </location>
</feature>
<feature type="compositionally biased region" description="Polar residues" evidence="1">
    <location>
        <begin position="1440"/>
        <end position="1449"/>
    </location>
</feature>
<organism evidence="3 4">
    <name type="scientific">Anolis carolinensis</name>
    <name type="common">Green anole</name>
    <name type="synonym">American chameleon</name>
    <dbReference type="NCBI Taxonomy" id="28377"/>
    <lineage>
        <taxon>Eukaryota</taxon>
        <taxon>Metazoa</taxon>
        <taxon>Chordata</taxon>
        <taxon>Craniata</taxon>
        <taxon>Vertebrata</taxon>
        <taxon>Euteleostomi</taxon>
        <taxon>Lepidosauria</taxon>
        <taxon>Squamata</taxon>
        <taxon>Bifurcata</taxon>
        <taxon>Unidentata</taxon>
        <taxon>Episquamata</taxon>
        <taxon>Toxicofera</taxon>
        <taxon>Iguania</taxon>
        <taxon>Dactyloidae</taxon>
        <taxon>Anolis</taxon>
    </lineage>
</organism>
<feature type="region of interest" description="Disordered" evidence="1">
    <location>
        <begin position="1479"/>
        <end position="1504"/>
    </location>
</feature>
<dbReference type="PANTHER" id="PTHR33775:SF1">
    <property type="entry name" value="PROLINE-RICH BASIC PROTEIN 1"/>
    <property type="match status" value="1"/>
</dbReference>
<reference evidence="3" key="3">
    <citation type="submission" date="2025-09" db="UniProtKB">
        <authorList>
            <consortium name="Ensembl"/>
        </authorList>
    </citation>
    <scope>IDENTIFICATION</scope>
</reference>
<dbReference type="GeneTree" id="ENSGT01030000235267"/>
<feature type="region of interest" description="Disordered" evidence="1">
    <location>
        <begin position="886"/>
        <end position="921"/>
    </location>
</feature>
<feature type="compositionally biased region" description="Low complexity" evidence="1">
    <location>
        <begin position="818"/>
        <end position="831"/>
    </location>
</feature>
<feature type="compositionally biased region" description="Basic and acidic residues" evidence="1">
    <location>
        <begin position="888"/>
        <end position="900"/>
    </location>
</feature>
<feature type="region of interest" description="Disordered" evidence="1">
    <location>
        <begin position="1432"/>
        <end position="1459"/>
    </location>
</feature>
<dbReference type="Ensembl" id="ENSACAT00000045154.1">
    <property type="protein sequence ID" value="ENSACAP00000035677.1"/>
    <property type="gene ID" value="ENSACAG00000038831.1"/>
</dbReference>
<proteinExistence type="predicted"/>
<name>A0A803TKD7_ANOCA</name>
<feature type="region of interest" description="Disordered" evidence="1">
    <location>
        <begin position="782"/>
        <end position="803"/>
    </location>
</feature>
<evidence type="ECO:0000256" key="1">
    <source>
        <dbReference type="SAM" id="MobiDB-lite"/>
    </source>
</evidence>
<feature type="region of interest" description="Disordered" evidence="1">
    <location>
        <begin position="966"/>
        <end position="1001"/>
    </location>
</feature>
<feature type="region of interest" description="Disordered" evidence="1">
    <location>
        <begin position="42"/>
        <end position="64"/>
    </location>
</feature>
<dbReference type="Proteomes" id="UP000001646">
    <property type="component" value="Chromosome 1"/>
</dbReference>
<dbReference type="Pfam" id="PF15232">
    <property type="entry name" value="DUF4585"/>
    <property type="match status" value="1"/>
</dbReference>
<feature type="region of interest" description="Disordered" evidence="1">
    <location>
        <begin position="1286"/>
        <end position="1327"/>
    </location>
</feature>
<dbReference type="InterPro" id="IPR027838">
    <property type="entry name" value="DUF4585"/>
</dbReference>
<feature type="region of interest" description="Disordered" evidence="1">
    <location>
        <begin position="238"/>
        <end position="260"/>
    </location>
</feature>
<accession>A0A803TKD7</accession>
<feature type="region of interest" description="Disordered" evidence="1">
    <location>
        <begin position="515"/>
        <end position="577"/>
    </location>
</feature>
<keyword evidence="4" id="KW-1185">Reference proteome</keyword>
<feature type="domain" description="DUF4585" evidence="2">
    <location>
        <begin position="1334"/>
        <end position="1377"/>
    </location>
</feature>
<feature type="compositionally biased region" description="Polar residues" evidence="1">
    <location>
        <begin position="1479"/>
        <end position="1494"/>
    </location>
</feature>
<evidence type="ECO:0000313" key="4">
    <source>
        <dbReference type="Proteomes" id="UP000001646"/>
    </source>
</evidence>
<feature type="region of interest" description="Disordered" evidence="1">
    <location>
        <begin position="818"/>
        <end position="841"/>
    </location>
</feature>
<reference evidence="3" key="2">
    <citation type="submission" date="2025-08" db="UniProtKB">
        <authorList>
            <consortium name="Ensembl"/>
        </authorList>
    </citation>
    <scope>IDENTIFICATION</scope>
</reference>
<dbReference type="GO" id="GO:0005654">
    <property type="term" value="C:nucleoplasm"/>
    <property type="evidence" value="ECO:0000318"/>
    <property type="project" value="GO_Central"/>
</dbReference>
<evidence type="ECO:0000313" key="3">
    <source>
        <dbReference type="Ensembl" id="ENSACAP00000035677.1"/>
    </source>
</evidence>
<feature type="compositionally biased region" description="Basic and acidic residues" evidence="1">
    <location>
        <begin position="563"/>
        <end position="577"/>
    </location>
</feature>
<dbReference type="InterPro" id="IPR052303">
    <property type="entry name" value="CEFIP"/>
</dbReference>
<evidence type="ECO:0000259" key="2">
    <source>
        <dbReference type="Pfam" id="PF15232"/>
    </source>
</evidence>
<feature type="compositionally biased region" description="Low complexity" evidence="1">
    <location>
        <begin position="520"/>
        <end position="553"/>
    </location>
</feature>